<comment type="similarity">
    <text evidence="1">Belongs to the short-chain dehydrogenases/reductases (SDR) family.</text>
</comment>
<sequence length="228" mass="24531">MKGKNIVIVGGNSGIGQEIVKKLTDKEAELFLYSRSGSEGSKLDVIHEFNSIEGLPEEIHGLVYCPGTINLKPFHRLTTADFMNDLEINLLGAVKVLQASYKSLKRSKNASVVLFSTVAVQTGMGFHSSIASAKGALEGLGRSLAAEWAASNIRVNLIAPSLTDTPLAQQLLENEDKQEASKKRHPLGRYGKPEDIASAAVYLLSDEANWMTGQVLHVDGGLSSVKNL</sequence>
<dbReference type="InterPro" id="IPR036291">
    <property type="entry name" value="NAD(P)-bd_dom_sf"/>
</dbReference>
<dbReference type="InterPro" id="IPR002347">
    <property type="entry name" value="SDR_fam"/>
</dbReference>
<gene>
    <name evidence="3" type="ORF">EL17_04105</name>
</gene>
<dbReference type="PANTHER" id="PTHR43477:SF1">
    <property type="entry name" value="DIHYDROANTICAPSIN 7-DEHYDROGENASE"/>
    <property type="match status" value="1"/>
</dbReference>
<dbReference type="InterPro" id="IPR051122">
    <property type="entry name" value="SDR_DHRS6-like"/>
</dbReference>
<name>A0A074L2Z3_9BACT</name>
<dbReference type="Pfam" id="PF13561">
    <property type="entry name" value="adh_short_C2"/>
    <property type="match status" value="1"/>
</dbReference>
<dbReference type="CDD" id="cd05233">
    <property type="entry name" value="SDR_c"/>
    <property type="match status" value="1"/>
</dbReference>
<dbReference type="Gene3D" id="3.40.50.720">
    <property type="entry name" value="NAD(P)-binding Rossmann-like Domain"/>
    <property type="match status" value="1"/>
</dbReference>
<evidence type="ECO:0000256" key="2">
    <source>
        <dbReference type="ARBA" id="ARBA00023002"/>
    </source>
</evidence>
<comment type="caution">
    <text evidence="3">The sequence shown here is derived from an EMBL/GenBank/DDBJ whole genome shotgun (WGS) entry which is preliminary data.</text>
</comment>
<protein>
    <submittedName>
        <fullName evidence="3">Oxidoreductase</fullName>
    </submittedName>
</protein>
<evidence type="ECO:0000313" key="3">
    <source>
        <dbReference type="EMBL" id="KEO74870.1"/>
    </source>
</evidence>
<keyword evidence="2" id="KW-0560">Oxidoreductase</keyword>
<evidence type="ECO:0000313" key="4">
    <source>
        <dbReference type="Proteomes" id="UP000027821"/>
    </source>
</evidence>
<dbReference type="AlphaFoldDB" id="A0A074L2Z3"/>
<evidence type="ECO:0000256" key="1">
    <source>
        <dbReference type="ARBA" id="ARBA00006484"/>
    </source>
</evidence>
<dbReference type="SUPFAM" id="SSF51735">
    <property type="entry name" value="NAD(P)-binding Rossmann-fold domains"/>
    <property type="match status" value="1"/>
</dbReference>
<dbReference type="EMBL" id="JMIH01000014">
    <property type="protein sequence ID" value="KEO74870.1"/>
    <property type="molecule type" value="Genomic_DNA"/>
</dbReference>
<proteinExistence type="inferred from homology"/>
<dbReference type="Proteomes" id="UP000027821">
    <property type="component" value="Unassembled WGS sequence"/>
</dbReference>
<dbReference type="eggNOG" id="COG1028">
    <property type="taxonomic scope" value="Bacteria"/>
</dbReference>
<organism evidence="3 4">
    <name type="scientific">Anditalea andensis</name>
    <dbReference type="NCBI Taxonomy" id="1048983"/>
    <lineage>
        <taxon>Bacteria</taxon>
        <taxon>Pseudomonadati</taxon>
        <taxon>Bacteroidota</taxon>
        <taxon>Cytophagia</taxon>
        <taxon>Cytophagales</taxon>
        <taxon>Cytophagaceae</taxon>
        <taxon>Anditalea</taxon>
    </lineage>
</organism>
<keyword evidence="4" id="KW-1185">Reference proteome</keyword>
<accession>A0A074L2Z3</accession>
<dbReference type="RefSeq" id="WP_035071182.1">
    <property type="nucleotide sequence ID" value="NZ_JMIH01000014.1"/>
</dbReference>
<dbReference type="OrthoDB" id="9803333at2"/>
<reference evidence="3 4" key="1">
    <citation type="submission" date="2014-04" db="EMBL/GenBank/DDBJ databases">
        <title>Characterization and application of a salt tolerant electro-active bacterium.</title>
        <authorList>
            <person name="Yang L."/>
            <person name="Wei S."/>
            <person name="Tay Q.X.M."/>
        </authorList>
    </citation>
    <scope>NUCLEOTIDE SEQUENCE [LARGE SCALE GENOMIC DNA]</scope>
    <source>
        <strain evidence="3 4">LY1</strain>
    </source>
</reference>
<dbReference type="STRING" id="1048983.EL17_04105"/>
<dbReference type="PANTHER" id="PTHR43477">
    <property type="entry name" value="DIHYDROANTICAPSIN 7-DEHYDROGENASE"/>
    <property type="match status" value="1"/>
</dbReference>
<dbReference type="PRINTS" id="PR00081">
    <property type="entry name" value="GDHRDH"/>
</dbReference>
<dbReference type="GO" id="GO:0016491">
    <property type="term" value="F:oxidoreductase activity"/>
    <property type="evidence" value="ECO:0007669"/>
    <property type="project" value="UniProtKB-KW"/>
</dbReference>